<organism evidence="2 3">
    <name type="scientific">Saccharothrix ecbatanensis</name>
    <dbReference type="NCBI Taxonomy" id="1105145"/>
    <lineage>
        <taxon>Bacteria</taxon>
        <taxon>Bacillati</taxon>
        <taxon>Actinomycetota</taxon>
        <taxon>Actinomycetes</taxon>
        <taxon>Pseudonocardiales</taxon>
        <taxon>Pseudonocardiaceae</taxon>
        <taxon>Saccharothrix</taxon>
    </lineage>
</organism>
<name>A0A7W9HGD9_9PSEU</name>
<evidence type="ECO:0000313" key="2">
    <source>
        <dbReference type="EMBL" id="MBB5801473.1"/>
    </source>
</evidence>
<evidence type="ECO:0008006" key="4">
    <source>
        <dbReference type="Google" id="ProtNLM"/>
    </source>
</evidence>
<dbReference type="EMBL" id="JACHMO010000001">
    <property type="protein sequence ID" value="MBB5801473.1"/>
    <property type="molecule type" value="Genomic_DNA"/>
</dbReference>
<dbReference type="InterPro" id="IPR004830">
    <property type="entry name" value="LRR_variant"/>
</dbReference>
<comment type="caution">
    <text evidence="2">The sequence shown here is derived from an EMBL/GenBank/DDBJ whole genome shotgun (WGS) entry which is preliminary data.</text>
</comment>
<evidence type="ECO:0000313" key="3">
    <source>
        <dbReference type="Proteomes" id="UP000552097"/>
    </source>
</evidence>
<proteinExistence type="predicted"/>
<dbReference type="Pfam" id="PF01816">
    <property type="entry name" value="LRV"/>
    <property type="match status" value="1"/>
</dbReference>
<dbReference type="Gene3D" id="1.25.10.10">
    <property type="entry name" value="Leucine-rich Repeat Variant"/>
    <property type="match status" value="2"/>
</dbReference>
<accession>A0A7W9HGD9</accession>
<protein>
    <recommendedName>
        <fullName evidence="4">Leucine rich repeat (LRR) protein</fullName>
    </recommendedName>
</protein>
<keyword evidence="3" id="KW-1185">Reference proteome</keyword>
<sequence length="323" mass="35232">MDEQVRDILHGLSANPSLPDHLRARLRARLPDRPAAPPRDTAWHDEPDVRRAADPTTPPAEVTALLDHGDTIRWTLAGRPDLPLDAQERLAADRIPGVRADLAANPCVAESILRELADDEYAGVRLGVAHNPSVPLDVLTRLAESTRIGPSLVPRVMTATDEELRLLAASPSARVRMLVAQRTALPADVFELLLADDDIRVAKGIAPHPALSADRVRALAARHGPGLFRMLATNPHCTPELLHHMARNATARRTYRAVAEHPNTRAETLLLCLGDDAARRWAAEHPNLPTDVLVALVDDPDLARHAAANPSLPVEVMERLITR</sequence>
<dbReference type="AlphaFoldDB" id="A0A7W9HGD9"/>
<feature type="region of interest" description="Disordered" evidence="1">
    <location>
        <begin position="30"/>
        <end position="59"/>
    </location>
</feature>
<evidence type="ECO:0000256" key="1">
    <source>
        <dbReference type="SAM" id="MobiDB-lite"/>
    </source>
</evidence>
<dbReference type="SUPFAM" id="SSF48371">
    <property type="entry name" value="ARM repeat"/>
    <property type="match status" value="1"/>
</dbReference>
<feature type="compositionally biased region" description="Basic and acidic residues" evidence="1">
    <location>
        <begin position="41"/>
        <end position="53"/>
    </location>
</feature>
<dbReference type="InterPro" id="IPR011989">
    <property type="entry name" value="ARM-like"/>
</dbReference>
<dbReference type="Proteomes" id="UP000552097">
    <property type="component" value="Unassembled WGS sequence"/>
</dbReference>
<dbReference type="RefSeq" id="WP_184917340.1">
    <property type="nucleotide sequence ID" value="NZ_JACHMO010000001.1"/>
</dbReference>
<reference evidence="2 3" key="1">
    <citation type="submission" date="2020-08" db="EMBL/GenBank/DDBJ databases">
        <title>Sequencing the genomes of 1000 actinobacteria strains.</title>
        <authorList>
            <person name="Klenk H.-P."/>
        </authorList>
    </citation>
    <scope>NUCLEOTIDE SEQUENCE [LARGE SCALE GENOMIC DNA]</scope>
    <source>
        <strain evidence="2 3">DSM 45486</strain>
    </source>
</reference>
<gene>
    <name evidence="2" type="ORF">F4560_001241</name>
</gene>
<dbReference type="InterPro" id="IPR016024">
    <property type="entry name" value="ARM-type_fold"/>
</dbReference>